<accession>A0A0R1YPN5</accession>
<dbReference type="Proteomes" id="UP000051010">
    <property type="component" value="Unassembled WGS sequence"/>
</dbReference>
<reference evidence="3 4" key="1">
    <citation type="journal article" date="2015" name="Genome Announc.">
        <title>Expanding the biotechnology potential of lactobacilli through comparative genomics of 213 strains and associated genera.</title>
        <authorList>
            <person name="Sun Z."/>
            <person name="Harris H.M."/>
            <person name="McCann A."/>
            <person name="Guo C."/>
            <person name="Argimon S."/>
            <person name="Zhang W."/>
            <person name="Yang X."/>
            <person name="Jeffery I.B."/>
            <person name="Cooney J.C."/>
            <person name="Kagawa T.F."/>
            <person name="Liu W."/>
            <person name="Song Y."/>
            <person name="Salvetti E."/>
            <person name="Wrobel A."/>
            <person name="Rasinkangas P."/>
            <person name="Parkhill J."/>
            <person name="Rea M.C."/>
            <person name="O'Sullivan O."/>
            <person name="Ritari J."/>
            <person name="Douillard F.P."/>
            <person name="Paul Ross R."/>
            <person name="Yang R."/>
            <person name="Briner A.E."/>
            <person name="Felis G.E."/>
            <person name="de Vos W.M."/>
            <person name="Barrangou R."/>
            <person name="Klaenhammer T.R."/>
            <person name="Caufield P.W."/>
            <person name="Cui Y."/>
            <person name="Zhang H."/>
            <person name="O'Toole P.W."/>
        </authorList>
    </citation>
    <scope>NUCLEOTIDE SEQUENCE [LARGE SCALE GENOMIC DNA]</scope>
    <source>
        <strain evidence="3 4">DSM 18390</strain>
    </source>
</reference>
<proteinExistence type="predicted"/>
<dbReference type="Pfam" id="PF01381">
    <property type="entry name" value="HTH_3"/>
    <property type="match status" value="1"/>
</dbReference>
<dbReference type="InterPro" id="IPR010982">
    <property type="entry name" value="Lambda_DNA-bd_dom_sf"/>
</dbReference>
<dbReference type="PANTHER" id="PTHR46558:SF11">
    <property type="entry name" value="HTH-TYPE TRANSCRIPTIONAL REGULATOR XRE"/>
    <property type="match status" value="1"/>
</dbReference>
<evidence type="ECO:0000313" key="3">
    <source>
        <dbReference type="EMBL" id="KRM44416.1"/>
    </source>
</evidence>
<dbReference type="PANTHER" id="PTHR46558">
    <property type="entry name" value="TRACRIPTIONAL REGULATORY PROTEIN-RELATED-RELATED"/>
    <property type="match status" value="1"/>
</dbReference>
<evidence type="ECO:0000259" key="2">
    <source>
        <dbReference type="PROSITE" id="PS50943"/>
    </source>
</evidence>
<evidence type="ECO:0000313" key="4">
    <source>
        <dbReference type="Proteomes" id="UP000051010"/>
    </source>
</evidence>
<dbReference type="EMBL" id="AZFZ01000014">
    <property type="protein sequence ID" value="KRM44416.1"/>
    <property type="molecule type" value="Genomic_DNA"/>
</dbReference>
<protein>
    <submittedName>
        <fullName evidence="3">DNA-binding helix-turn-helix protein</fullName>
    </submittedName>
</protein>
<keyword evidence="1 3" id="KW-0238">DNA-binding</keyword>
<dbReference type="RefSeq" id="WP_054733526.1">
    <property type="nucleotide sequence ID" value="NZ_AZFZ01000014.1"/>
</dbReference>
<dbReference type="Gene3D" id="1.10.260.40">
    <property type="entry name" value="lambda repressor-like DNA-binding domains"/>
    <property type="match status" value="1"/>
</dbReference>
<dbReference type="PROSITE" id="PS50943">
    <property type="entry name" value="HTH_CROC1"/>
    <property type="match status" value="1"/>
</dbReference>
<evidence type="ECO:0000256" key="1">
    <source>
        <dbReference type="ARBA" id="ARBA00023125"/>
    </source>
</evidence>
<dbReference type="CDD" id="cd00093">
    <property type="entry name" value="HTH_XRE"/>
    <property type="match status" value="1"/>
</dbReference>
<dbReference type="PATRIC" id="fig|1423786.4.peg.565"/>
<dbReference type="AlphaFoldDB" id="A0A0R1YPN5"/>
<gene>
    <name evidence="3" type="ORF">FD47_GL000542</name>
</gene>
<dbReference type="InterPro" id="IPR001387">
    <property type="entry name" value="Cro/C1-type_HTH"/>
</dbReference>
<dbReference type="SUPFAM" id="SSF47413">
    <property type="entry name" value="lambda repressor-like DNA-binding domains"/>
    <property type="match status" value="1"/>
</dbReference>
<dbReference type="SMART" id="SM00530">
    <property type="entry name" value="HTH_XRE"/>
    <property type="match status" value="1"/>
</dbReference>
<name>A0A0R1YPN5_9LACO</name>
<sequence length="91" mass="10411">MTPTEKMIEAQRQRSAAYKEADDFYNQQNAYAVEISNLRKQVGLTQKQLAERIGVPQSTIARWESGDSNITMKNMEKIAHAVHKKLVVTFK</sequence>
<organism evidence="3 4">
    <name type="scientific">Lentilactobacillus parafarraginis DSM 18390 = JCM 14109</name>
    <dbReference type="NCBI Taxonomy" id="1423786"/>
    <lineage>
        <taxon>Bacteria</taxon>
        <taxon>Bacillati</taxon>
        <taxon>Bacillota</taxon>
        <taxon>Bacilli</taxon>
        <taxon>Lactobacillales</taxon>
        <taxon>Lactobacillaceae</taxon>
        <taxon>Lentilactobacillus</taxon>
    </lineage>
</organism>
<feature type="domain" description="HTH cro/C1-type" evidence="2">
    <location>
        <begin position="35"/>
        <end position="90"/>
    </location>
</feature>
<dbReference type="GO" id="GO:0003677">
    <property type="term" value="F:DNA binding"/>
    <property type="evidence" value="ECO:0007669"/>
    <property type="project" value="UniProtKB-KW"/>
</dbReference>
<comment type="caution">
    <text evidence="3">The sequence shown here is derived from an EMBL/GenBank/DDBJ whole genome shotgun (WGS) entry which is preliminary data.</text>
</comment>